<evidence type="ECO:0000256" key="11">
    <source>
        <dbReference type="ARBA" id="ARBA00023146"/>
    </source>
</evidence>
<feature type="binding site" evidence="12">
    <location>
        <position position="282"/>
    </location>
    <ligand>
        <name>ATP</name>
        <dbReference type="ChEBI" id="CHEBI:30616"/>
    </ligand>
</feature>
<dbReference type="PRINTS" id="PR00983">
    <property type="entry name" value="TRNASYNTHCYS"/>
</dbReference>
<feature type="binding site" evidence="12">
    <location>
        <position position="247"/>
    </location>
    <ligand>
        <name>Zn(2+)</name>
        <dbReference type="ChEBI" id="CHEBI:29105"/>
    </ligand>
</feature>
<dbReference type="InterPro" id="IPR009080">
    <property type="entry name" value="tRNAsynth_Ia_anticodon-bd"/>
</dbReference>
<dbReference type="SUPFAM" id="SSF47323">
    <property type="entry name" value="Anticodon-binding domain of a subclass of class I aminoacyl-tRNA synthetases"/>
    <property type="match status" value="1"/>
</dbReference>
<comment type="caution">
    <text evidence="14">The sequence shown here is derived from an EMBL/GenBank/DDBJ whole genome shotgun (WGS) entry which is preliminary data.</text>
</comment>
<dbReference type="GO" id="GO:0005524">
    <property type="term" value="F:ATP binding"/>
    <property type="evidence" value="ECO:0007669"/>
    <property type="project" value="UniProtKB-UniRule"/>
</dbReference>
<evidence type="ECO:0000256" key="8">
    <source>
        <dbReference type="ARBA" id="ARBA00022833"/>
    </source>
</evidence>
<comment type="similarity">
    <text evidence="2 12">Belongs to the class-I aminoacyl-tRNA synthetase family.</text>
</comment>
<dbReference type="PANTHER" id="PTHR10890">
    <property type="entry name" value="CYSTEINYL-TRNA SYNTHETASE"/>
    <property type="match status" value="1"/>
</dbReference>
<accession>A0A1G2P4U3</accession>
<evidence type="ECO:0000256" key="5">
    <source>
        <dbReference type="ARBA" id="ARBA00022598"/>
    </source>
</evidence>
<dbReference type="HAMAP" id="MF_00041">
    <property type="entry name" value="Cys_tRNA_synth"/>
    <property type="match status" value="1"/>
</dbReference>
<gene>
    <name evidence="12" type="primary">cysS</name>
    <name evidence="14" type="ORF">A3G52_00030</name>
</gene>
<dbReference type="Proteomes" id="UP000177269">
    <property type="component" value="Unassembled WGS sequence"/>
</dbReference>
<feature type="binding site" evidence="12">
    <location>
        <position position="222"/>
    </location>
    <ligand>
        <name>Zn(2+)</name>
        <dbReference type="ChEBI" id="CHEBI:29105"/>
    </ligand>
</feature>
<dbReference type="Gene3D" id="1.20.120.1910">
    <property type="entry name" value="Cysteine-tRNA ligase, C-terminal anti-codon recognition domain"/>
    <property type="match status" value="1"/>
</dbReference>
<keyword evidence="11 12" id="KW-0030">Aminoacyl-tRNA synthetase</keyword>
<feature type="binding site" evidence="12">
    <location>
        <position position="251"/>
    </location>
    <ligand>
        <name>Zn(2+)</name>
        <dbReference type="ChEBI" id="CHEBI:29105"/>
    </ligand>
</feature>
<protein>
    <recommendedName>
        <fullName evidence="12">Cysteine--tRNA ligase</fullName>
        <ecNumber evidence="12">6.1.1.16</ecNumber>
    </recommendedName>
    <alternativeName>
        <fullName evidence="12">Cysteinyl-tRNA synthetase</fullName>
        <shortName evidence="12">CysRS</shortName>
    </alternativeName>
</protein>
<proteinExistence type="inferred from homology"/>
<keyword evidence="9 12" id="KW-0067">ATP-binding</keyword>
<evidence type="ECO:0000256" key="6">
    <source>
        <dbReference type="ARBA" id="ARBA00022723"/>
    </source>
</evidence>
<dbReference type="InterPro" id="IPR015803">
    <property type="entry name" value="Cys-tRNA-ligase"/>
</dbReference>
<evidence type="ECO:0000256" key="1">
    <source>
        <dbReference type="ARBA" id="ARBA00004496"/>
    </source>
</evidence>
<dbReference type="GO" id="GO:0006423">
    <property type="term" value="P:cysteinyl-tRNA aminoacylation"/>
    <property type="evidence" value="ECO:0007669"/>
    <property type="project" value="UniProtKB-UniRule"/>
</dbReference>
<comment type="cofactor">
    <cofactor evidence="12">
        <name>Zn(2+)</name>
        <dbReference type="ChEBI" id="CHEBI:29105"/>
    </cofactor>
    <text evidence="12">Binds 1 zinc ion per subunit.</text>
</comment>
<keyword evidence="10 12" id="KW-0648">Protein biosynthesis</keyword>
<dbReference type="AlphaFoldDB" id="A0A1G2P4U3"/>
<dbReference type="InterPro" id="IPR024909">
    <property type="entry name" value="Cys-tRNA/MSH_ligase"/>
</dbReference>
<feature type="short sequence motif" description="'KMSKS' region" evidence="12">
    <location>
        <begin position="279"/>
        <end position="283"/>
    </location>
</feature>
<sequence length="463" mass="52593">MKLILRNTLSGRKEEFKPITAGKATMYNCGPTVYFYAHIGNLRAYLFVDILKKVLQWNRYEVKQGMNITDVGHLSSDSDEGEDKMTKALKREGKPLTMEAMKEVATFYEKAFIADIQAMNIEKPELLPRASDNIAADIALIKKLEENGYTYIISSGVYFDTSKFPEYGKLGGINLEGLKEGARVNINPEKKNPADFNLWKLDDKLGWESPWGKGFPGWHIECSAMSAKYLGQPFDIHTGGVDHIGTHHNNEIAQSESAFGMPLAHYWLHNEHLNLSGVKMAKSDKDNFITLHTVVDKGFSPLDYRYYLLGAHYRSPMTFSWEALESARNARRRLLDLLSGKNDAGKINADYLEHFTSAVNDDLNTPEALAVLWNLLRDERIEIDDKKTTAFEFDKILGLKLEESIRAISEEVMPASITGLVIKREEAREQNNWIESDRLRDEINKLGYEIKDTNSGPKLKKIM</sequence>
<dbReference type="Pfam" id="PF09190">
    <property type="entry name" value="DALR_2"/>
    <property type="match status" value="1"/>
</dbReference>
<comment type="subcellular location">
    <subcellularLocation>
        <location evidence="1 12">Cytoplasm</location>
    </subcellularLocation>
</comment>
<evidence type="ECO:0000256" key="7">
    <source>
        <dbReference type="ARBA" id="ARBA00022741"/>
    </source>
</evidence>
<keyword evidence="6 12" id="KW-0479">Metal-binding</keyword>
<dbReference type="Gene3D" id="3.40.50.620">
    <property type="entry name" value="HUPs"/>
    <property type="match status" value="1"/>
</dbReference>
<evidence type="ECO:0000256" key="3">
    <source>
        <dbReference type="ARBA" id="ARBA00011245"/>
    </source>
</evidence>
<dbReference type="InterPro" id="IPR032678">
    <property type="entry name" value="tRNA-synt_1_cat_dom"/>
</dbReference>
<evidence type="ECO:0000256" key="9">
    <source>
        <dbReference type="ARBA" id="ARBA00022840"/>
    </source>
</evidence>
<feature type="short sequence motif" description="'HIGH' region" evidence="12">
    <location>
        <begin position="31"/>
        <end position="41"/>
    </location>
</feature>
<dbReference type="NCBIfam" id="TIGR00435">
    <property type="entry name" value="cysS"/>
    <property type="match status" value="1"/>
</dbReference>
<evidence type="ECO:0000313" key="15">
    <source>
        <dbReference type="Proteomes" id="UP000177269"/>
    </source>
</evidence>
<evidence type="ECO:0000256" key="12">
    <source>
        <dbReference type="HAMAP-Rule" id="MF_00041"/>
    </source>
</evidence>
<feature type="binding site" evidence="12">
    <location>
        <position position="29"/>
    </location>
    <ligand>
        <name>Zn(2+)</name>
        <dbReference type="ChEBI" id="CHEBI:29105"/>
    </ligand>
</feature>
<dbReference type="GO" id="GO:0005829">
    <property type="term" value="C:cytosol"/>
    <property type="evidence" value="ECO:0007669"/>
    <property type="project" value="TreeGrafter"/>
</dbReference>
<dbReference type="InterPro" id="IPR014729">
    <property type="entry name" value="Rossmann-like_a/b/a_fold"/>
</dbReference>
<dbReference type="EC" id="6.1.1.16" evidence="12"/>
<evidence type="ECO:0000256" key="10">
    <source>
        <dbReference type="ARBA" id="ARBA00022917"/>
    </source>
</evidence>
<evidence type="ECO:0000259" key="13">
    <source>
        <dbReference type="SMART" id="SM00840"/>
    </source>
</evidence>
<comment type="catalytic activity">
    <reaction evidence="12">
        <text>tRNA(Cys) + L-cysteine + ATP = L-cysteinyl-tRNA(Cys) + AMP + diphosphate</text>
        <dbReference type="Rhea" id="RHEA:17773"/>
        <dbReference type="Rhea" id="RHEA-COMP:9661"/>
        <dbReference type="Rhea" id="RHEA-COMP:9679"/>
        <dbReference type="ChEBI" id="CHEBI:30616"/>
        <dbReference type="ChEBI" id="CHEBI:33019"/>
        <dbReference type="ChEBI" id="CHEBI:35235"/>
        <dbReference type="ChEBI" id="CHEBI:78442"/>
        <dbReference type="ChEBI" id="CHEBI:78517"/>
        <dbReference type="ChEBI" id="CHEBI:456215"/>
        <dbReference type="EC" id="6.1.1.16"/>
    </reaction>
</comment>
<dbReference type="EMBL" id="MHSK01000009">
    <property type="protein sequence ID" value="OHA42591.1"/>
    <property type="molecule type" value="Genomic_DNA"/>
</dbReference>
<reference evidence="14 15" key="1">
    <citation type="journal article" date="2016" name="Nat. Commun.">
        <title>Thousands of microbial genomes shed light on interconnected biogeochemical processes in an aquifer system.</title>
        <authorList>
            <person name="Anantharaman K."/>
            <person name="Brown C.T."/>
            <person name="Hug L.A."/>
            <person name="Sharon I."/>
            <person name="Castelle C.J."/>
            <person name="Probst A.J."/>
            <person name="Thomas B.C."/>
            <person name="Singh A."/>
            <person name="Wilkins M.J."/>
            <person name="Karaoz U."/>
            <person name="Brodie E.L."/>
            <person name="Williams K.H."/>
            <person name="Hubbard S.S."/>
            <person name="Banfield J.F."/>
        </authorList>
    </citation>
    <scope>NUCLEOTIDE SEQUENCE [LARGE SCALE GENOMIC DNA]</scope>
</reference>
<evidence type="ECO:0000313" key="14">
    <source>
        <dbReference type="EMBL" id="OHA42591.1"/>
    </source>
</evidence>
<name>A0A1G2P4U3_9BACT</name>
<evidence type="ECO:0000256" key="4">
    <source>
        <dbReference type="ARBA" id="ARBA00022490"/>
    </source>
</evidence>
<dbReference type="Pfam" id="PF01406">
    <property type="entry name" value="tRNA-synt_1e"/>
    <property type="match status" value="1"/>
</dbReference>
<feature type="domain" description="Cysteinyl-tRNA synthetase class Ia DALR" evidence="13">
    <location>
        <begin position="354"/>
        <end position="405"/>
    </location>
</feature>
<comment type="subunit">
    <text evidence="3 12">Monomer.</text>
</comment>
<keyword evidence="4 12" id="KW-0963">Cytoplasm</keyword>
<dbReference type="GO" id="GO:0008270">
    <property type="term" value="F:zinc ion binding"/>
    <property type="evidence" value="ECO:0007669"/>
    <property type="project" value="UniProtKB-UniRule"/>
</dbReference>
<keyword evidence="8 12" id="KW-0862">Zinc</keyword>
<dbReference type="PANTHER" id="PTHR10890:SF3">
    <property type="entry name" value="CYSTEINE--TRNA LIGASE, CYTOPLASMIC"/>
    <property type="match status" value="1"/>
</dbReference>
<keyword evidence="5 12" id="KW-0436">Ligase</keyword>
<dbReference type="CDD" id="cd00672">
    <property type="entry name" value="CysRS_core"/>
    <property type="match status" value="1"/>
</dbReference>
<dbReference type="GO" id="GO:0004817">
    <property type="term" value="F:cysteine-tRNA ligase activity"/>
    <property type="evidence" value="ECO:0007669"/>
    <property type="project" value="UniProtKB-UniRule"/>
</dbReference>
<organism evidence="14 15">
    <name type="scientific">Candidatus Taylorbacteria bacterium RIFCSPLOWO2_12_FULL_43_20</name>
    <dbReference type="NCBI Taxonomy" id="1802332"/>
    <lineage>
        <taxon>Bacteria</taxon>
        <taxon>Candidatus Tayloriibacteriota</taxon>
    </lineage>
</organism>
<dbReference type="SUPFAM" id="SSF52374">
    <property type="entry name" value="Nucleotidylyl transferase"/>
    <property type="match status" value="1"/>
</dbReference>
<keyword evidence="7 12" id="KW-0547">Nucleotide-binding</keyword>
<evidence type="ECO:0000256" key="2">
    <source>
        <dbReference type="ARBA" id="ARBA00005594"/>
    </source>
</evidence>
<dbReference type="SMART" id="SM00840">
    <property type="entry name" value="DALR_2"/>
    <property type="match status" value="1"/>
</dbReference>
<dbReference type="InterPro" id="IPR015273">
    <property type="entry name" value="Cys-tRNA-synt_Ia_DALR"/>
</dbReference>